<protein>
    <recommendedName>
        <fullName evidence="8">Mce/MlaD domain-containing protein</fullName>
    </recommendedName>
</protein>
<gene>
    <name evidence="9" type="ORF">CF386_11165</name>
</gene>
<evidence type="ECO:0000256" key="4">
    <source>
        <dbReference type="ARBA" id="ARBA00022692"/>
    </source>
</evidence>
<feature type="domain" description="Mce/MlaD" evidence="8">
    <location>
        <begin position="49"/>
        <end position="140"/>
    </location>
</feature>
<dbReference type="RefSeq" id="WP_089074514.1">
    <property type="nucleotide sequence ID" value="NZ_CBCSAM010000008.1"/>
</dbReference>
<reference evidence="9 10" key="1">
    <citation type="journal article" date="2016" name="Int. J. Syst. Evol. Microbiol.">
        <title>Paraphotobacterium marinum gen. nov., sp. nov., a member of the family Vibrionaceae, isolated from surface seawater.</title>
        <authorList>
            <person name="Huang Z."/>
            <person name="Dong C."/>
            <person name="Shao Z."/>
        </authorList>
    </citation>
    <scope>NUCLEOTIDE SEQUENCE [LARGE SCALE GENOMIC DNA]</scope>
    <source>
        <strain evidence="9 10">NSCS20N07D</strain>
    </source>
</reference>
<organism evidence="9 10">
    <name type="scientific">Paraphotobacterium marinum</name>
    <dbReference type="NCBI Taxonomy" id="1755811"/>
    <lineage>
        <taxon>Bacteria</taxon>
        <taxon>Pseudomonadati</taxon>
        <taxon>Pseudomonadota</taxon>
        <taxon>Gammaproteobacteria</taxon>
        <taxon>Vibrionales</taxon>
        <taxon>Vibrionaceae</taxon>
        <taxon>Paraphotobacterium</taxon>
    </lineage>
</organism>
<dbReference type="EMBL" id="CP022356">
    <property type="protein sequence ID" value="ASK79606.1"/>
    <property type="molecule type" value="Genomic_DNA"/>
</dbReference>
<evidence type="ECO:0000313" key="10">
    <source>
        <dbReference type="Proteomes" id="UP000242175"/>
    </source>
</evidence>
<dbReference type="AlphaFoldDB" id="A0A220VH75"/>
<keyword evidence="4 7" id="KW-0812">Transmembrane</keyword>
<proteinExistence type="predicted"/>
<keyword evidence="6 7" id="KW-0472">Membrane</keyword>
<evidence type="ECO:0000256" key="1">
    <source>
        <dbReference type="ARBA" id="ARBA00004533"/>
    </source>
</evidence>
<dbReference type="Pfam" id="PF02470">
    <property type="entry name" value="MlaD"/>
    <property type="match status" value="2"/>
</dbReference>
<evidence type="ECO:0000256" key="7">
    <source>
        <dbReference type="SAM" id="Phobius"/>
    </source>
</evidence>
<keyword evidence="2" id="KW-1003">Cell membrane</keyword>
<name>A0A220VH75_9GAMM</name>
<dbReference type="PANTHER" id="PTHR30462:SF2">
    <property type="entry name" value="INTERMEMBRANE TRANSPORT PROTEIN PQIB"/>
    <property type="match status" value="1"/>
</dbReference>
<evidence type="ECO:0000256" key="2">
    <source>
        <dbReference type="ARBA" id="ARBA00022475"/>
    </source>
</evidence>
<keyword evidence="3" id="KW-0997">Cell inner membrane</keyword>
<dbReference type="OrthoDB" id="9806984at2"/>
<keyword evidence="5 7" id="KW-1133">Transmembrane helix</keyword>
<dbReference type="PANTHER" id="PTHR30462">
    <property type="entry name" value="INTERMEMBRANE TRANSPORT PROTEIN PQIB-RELATED"/>
    <property type="match status" value="1"/>
</dbReference>
<evidence type="ECO:0000256" key="6">
    <source>
        <dbReference type="ARBA" id="ARBA00023136"/>
    </source>
</evidence>
<evidence type="ECO:0000259" key="8">
    <source>
        <dbReference type="Pfam" id="PF02470"/>
    </source>
</evidence>
<evidence type="ECO:0000256" key="3">
    <source>
        <dbReference type="ARBA" id="ARBA00022519"/>
    </source>
</evidence>
<dbReference type="InterPro" id="IPR003399">
    <property type="entry name" value="Mce/MlaD"/>
</dbReference>
<dbReference type="InterPro" id="IPR051800">
    <property type="entry name" value="PqiA-PqiB_transport"/>
</dbReference>
<dbReference type="Proteomes" id="UP000242175">
    <property type="component" value="Chromosome small"/>
</dbReference>
<evidence type="ECO:0000256" key="5">
    <source>
        <dbReference type="ARBA" id="ARBA00022989"/>
    </source>
</evidence>
<dbReference type="GO" id="GO:0005886">
    <property type="term" value="C:plasma membrane"/>
    <property type="evidence" value="ECO:0007669"/>
    <property type="project" value="UniProtKB-SubCell"/>
</dbReference>
<accession>A0A220VH75</accession>
<sequence>MEKIWKKNMVQTKQAKKRRVSSISIVWLLPIFAIIIGAWMVYSHVSSQGPVIHLILQDADGIEAGKTKIKALNVDIGTITKLSFNKDYSKIKATAQMKKIATKMLTDTAVLWVVSPHISKDGITGLSTILTGRYISLQPGQPGPLQTKFKVKQEAPLIRPDQGGTSVILYDKDNLSYKLNIGDPILYNGYTVGKIVRSQFDLALGYTKYTLLINKPYNKLLHNNSVFWTSSGFSMSLTPNGATVNVSSLSSLLMGGVSFGLLAHNKPDPSPVKQNTVFKLYTTHDAAKKDSYQKSVYFILQVDDSNGLKAGAPVLYKGARVGTVVSAPYKLLSENKTFNFPSKISVKFKIDLGRVFQDPEKVNVDEFRQQVLKAVHNGLYATLDTQSLLTGELFVNLVKGKPLKKKQKLVKVDQYYVFPSKANSLDQIKNKVNTILDKISKLPIDKSVKELNNTLVQLQKTINGFSPNSSAYSEINSSLSKFNETLSDLNPLIKQLNRKPNSLIFGSDKNKDPIPVGSSK</sequence>
<feature type="transmembrane region" description="Helical" evidence="7">
    <location>
        <begin position="20"/>
        <end position="42"/>
    </location>
</feature>
<feature type="domain" description="Mce/MlaD" evidence="8">
    <location>
        <begin position="296"/>
        <end position="400"/>
    </location>
</feature>
<dbReference type="KEGG" id="pmai:CF386_11165"/>
<comment type="subcellular location">
    <subcellularLocation>
        <location evidence="1">Cell inner membrane</location>
    </subcellularLocation>
</comment>
<evidence type="ECO:0000313" key="9">
    <source>
        <dbReference type="EMBL" id="ASK79606.1"/>
    </source>
</evidence>
<keyword evidence="10" id="KW-1185">Reference proteome</keyword>